<feature type="transmembrane region" description="Helical" evidence="5">
    <location>
        <begin position="92"/>
        <end position="114"/>
    </location>
</feature>
<comment type="subcellular location">
    <subcellularLocation>
        <location evidence="1">Membrane</location>
        <topology evidence="1">Multi-pass membrane protein</topology>
    </subcellularLocation>
</comment>
<dbReference type="GO" id="GO:0016020">
    <property type="term" value="C:membrane"/>
    <property type="evidence" value="ECO:0007669"/>
    <property type="project" value="UniProtKB-SubCell"/>
</dbReference>
<feature type="transmembrane region" description="Helical" evidence="5">
    <location>
        <begin position="120"/>
        <end position="139"/>
    </location>
</feature>
<dbReference type="Gene3D" id="1.20.1540.10">
    <property type="entry name" value="Rhomboid-like"/>
    <property type="match status" value="1"/>
</dbReference>
<dbReference type="AlphaFoldDB" id="A0A803TJJ2"/>
<dbReference type="InterPro" id="IPR035952">
    <property type="entry name" value="Rhomboid-like_sf"/>
</dbReference>
<reference evidence="7" key="3">
    <citation type="submission" date="2025-09" db="UniProtKB">
        <authorList>
            <consortium name="Ensembl"/>
        </authorList>
    </citation>
    <scope>IDENTIFICATION</scope>
</reference>
<dbReference type="Proteomes" id="UP000001646">
    <property type="component" value="Unplaced"/>
</dbReference>
<evidence type="ECO:0000259" key="6">
    <source>
        <dbReference type="Pfam" id="PF01694"/>
    </source>
</evidence>
<gene>
    <name evidence="7" type="primary">rhbdd2</name>
</gene>
<proteinExistence type="predicted"/>
<protein>
    <recommendedName>
        <fullName evidence="6">Peptidase S54 rhomboid domain-containing protein</fullName>
    </recommendedName>
</protein>
<organism evidence="7 8">
    <name type="scientific">Anolis carolinensis</name>
    <name type="common">Green anole</name>
    <name type="synonym">American chameleon</name>
    <dbReference type="NCBI Taxonomy" id="28377"/>
    <lineage>
        <taxon>Eukaryota</taxon>
        <taxon>Metazoa</taxon>
        <taxon>Chordata</taxon>
        <taxon>Craniata</taxon>
        <taxon>Vertebrata</taxon>
        <taxon>Euteleostomi</taxon>
        <taxon>Lepidosauria</taxon>
        <taxon>Squamata</taxon>
        <taxon>Bifurcata</taxon>
        <taxon>Unidentata</taxon>
        <taxon>Episquamata</taxon>
        <taxon>Toxicofera</taxon>
        <taxon>Iguania</taxon>
        <taxon>Dactyloidae</taxon>
        <taxon>Anolis</taxon>
    </lineage>
</organism>
<feature type="transmembrane region" description="Helical" evidence="5">
    <location>
        <begin position="60"/>
        <end position="80"/>
    </location>
</feature>
<feature type="transmembrane region" description="Helical" evidence="5">
    <location>
        <begin position="151"/>
        <end position="170"/>
    </location>
</feature>
<dbReference type="PANTHER" id="PTHR43066:SF13">
    <property type="entry name" value="RHOMBOID DOMAIN-CONTAINING PROTEIN 2"/>
    <property type="match status" value="1"/>
</dbReference>
<dbReference type="GeneTree" id="ENSGT00940000165977"/>
<keyword evidence="8" id="KW-1185">Reference proteome</keyword>
<evidence type="ECO:0000256" key="2">
    <source>
        <dbReference type="ARBA" id="ARBA00022692"/>
    </source>
</evidence>
<name>A0A803TJJ2_ANOCA</name>
<keyword evidence="3 5" id="KW-1133">Transmembrane helix</keyword>
<keyword evidence="4 5" id="KW-0472">Membrane</keyword>
<evidence type="ECO:0000256" key="1">
    <source>
        <dbReference type="ARBA" id="ARBA00004141"/>
    </source>
</evidence>
<accession>A0A803TJJ2</accession>
<dbReference type="InParanoid" id="A0A803TJJ2"/>
<dbReference type="PANTHER" id="PTHR43066">
    <property type="entry name" value="RHOMBOID-RELATED PROTEIN"/>
    <property type="match status" value="1"/>
</dbReference>
<dbReference type="Ensembl" id="ENSACAT00000040488.1">
    <property type="protein sequence ID" value="ENSACAP00000035382.1"/>
    <property type="gene ID" value="ENSACAG00000011269.4"/>
</dbReference>
<reference evidence="7" key="2">
    <citation type="submission" date="2025-08" db="UniProtKB">
        <authorList>
            <consortium name="Ensembl"/>
        </authorList>
    </citation>
    <scope>IDENTIFICATION</scope>
</reference>
<evidence type="ECO:0000313" key="8">
    <source>
        <dbReference type="Proteomes" id="UP000001646"/>
    </source>
</evidence>
<sequence length="362" mass="39381">MERRFPAAAALTVLLSLLVSLPRLLRWRPRAGGGEAEASPLSLAPEALSGLQVYRLVTYIFVYDDPLSWLCGMIITWYFAGSFEKSVGTAKHSLLTVAFAVAAALLYLLLSPALANLLEAADATGFAPVAFAMLAASIARSPLRNTLLLGFNVRVALVPWVLLGVAWFALLSPFLANLCGILIGNLYGYGFCSRVDLPESAASCLDQKIPFRLLKRIPALQYVPGSLAERRASQTRNFPSAMGSASSKDDSAPVKTPEASVPFSLTDVFLFSIIIGLLTYWFFFRKKKEEVPDFAKIQTPSAAQSTNDSSFIEKMKKDGKKHCRLLWLPDGDGRGVRQPPCQGRPSLWDAGHVCRPGGVQLV</sequence>
<dbReference type="Pfam" id="PF01694">
    <property type="entry name" value="Rhomboid"/>
    <property type="match status" value="1"/>
</dbReference>
<reference evidence="7" key="1">
    <citation type="submission" date="2009-12" db="EMBL/GenBank/DDBJ databases">
        <title>The Genome Sequence of Anolis carolinensis (Green Anole Lizard).</title>
        <authorList>
            <consortium name="The Genome Sequencing Platform"/>
            <person name="Di Palma F."/>
            <person name="Alfoldi J."/>
            <person name="Heiman D."/>
            <person name="Young S."/>
            <person name="Grabherr M."/>
            <person name="Johnson J."/>
            <person name="Lander E.S."/>
            <person name="Lindblad-Toh K."/>
        </authorList>
    </citation>
    <scope>NUCLEOTIDE SEQUENCE [LARGE SCALE GENOMIC DNA]</scope>
    <source>
        <strain evidence="7">JBL SC #1</strain>
    </source>
</reference>
<evidence type="ECO:0000256" key="4">
    <source>
        <dbReference type="ARBA" id="ARBA00023136"/>
    </source>
</evidence>
<evidence type="ECO:0000256" key="3">
    <source>
        <dbReference type="ARBA" id="ARBA00022989"/>
    </source>
</evidence>
<keyword evidence="2 5" id="KW-0812">Transmembrane</keyword>
<dbReference type="InterPro" id="IPR022764">
    <property type="entry name" value="Peptidase_S54_rhomboid_dom"/>
</dbReference>
<dbReference type="GO" id="GO:0004252">
    <property type="term" value="F:serine-type endopeptidase activity"/>
    <property type="evidence" value="ECO:0000318"/>
    <property type="project" value="GO_Central"/>
</dbReference>
<feature type="transmembrane region" description="Helical" evidence="5">
    <location>
        <begin position="263"/>
        <end position="283"/>
    </location>
</feature>
<dbReference type="Bgee" id="ENSACAG00000011269">
    <property type="expression patterns" value="Expressed in ovary and 12 other cell types or tissues"/>
</dbReference>
<feature type="domain" description="Peptidase S54 rhomboid" evidence="6">
    <location>
        <begin position="52"/>
        <end position="193"/>
    </location>
</feature>
<evidence type="ECO:0000256" key="5">
    <source>
        <dbReference type="SAM" id="Phobius"/>
    </source>
</evidence>
<evidence type="ECO:0000313" key="7">
    <source>
        <dbReference type="Ensembl" id="ENSACAP00000035382.1"/>
    </source>
</evidence>
<dbReference type="SUPFAM" id="SSF144091">
    <property type="entry name" value="Rhomboid-like"/>
    <property type="match status" value="1"/>
</dbReference>